<evidence type="ECO:0000259" key="1">
    <source>
        <dbReference type="Pfam" id="PF17857"/>
    </source>
</evidence>
<dbReference type="GO" id="GO:0007018">
    <property type="term" value="P:microtubule-based movement"/>
    <property type="evidence" value="ECO:0007669"/>
    <property type="project" value="InterPro"/>
</dbReference>
<dbReference type="EMBL" id="PRFC01000127">
    <property type="protein sequence ID" value="PWV05593.1"/>
    <property type="molecule type" value="Genomic_DNA"/>
</dbReference>
<dbReference type="InterPro" id="IPR041589">
    <property type="entry name" value="DNAH3_AAA_lid_1"/>
</dbReference>
<gene>
    <name evidence="2" type="ORF">C3747_127g1</name>
</gene>
<proteinExistence type="predicted"/>
<dbReference type="Gene3D" id="3.40.50.300">
    <property type="entry name" value="P-loop containing nucleotide triphosphate hydrolases"/>
    <property type="match status" value="1"/>
</dbReference>
<dbReference type="InterPro" id="IPR027417">
    <property type="entry name" value="P-loop_NTPase"/>
</dbReference>
<feature type="domain" description="Dynein heavy chain 3 AAA+ lid" evidence="1">
    <location>
        <begin position="133"/>
        <end position="172"/>
    </location>
</feature>
<dbReference type="PANTHER" id="PTHR46532:SF13">
    <property type="entry name" value="CYTOPLASMIC DYNEIN 1 HEAVY CHAIN 1"/>
    <property type="match status" value="1"/>
</dbReference>
<dbReference type="VEuPathDB" id="TriTrypDB:C3747_127g1"/>
<dbReference type="VEuPathDB" id="TriTrypDB:TcCL_ESM03933"/>
<comment type="caution">
    <text evidence="2">The sequence shown here is derived from an EMBL/GenBank/DDBJ whole genome shotgun (WGS) entry which is preliminary data.</text>
</comment>
<dbReference type="Gene3D" id="1.20.920.30">
    <property type="match status" value="1"/>
</dbReference>
<dbReference type="InterPro" id="IPR026983">
    <property type="entry name" value="DHC"/>
</dbReference>
<dbReference type="AlphaFoldDB" id="A0A2V2WCU0"/>
<reference evidence="2 3" key="1">
    <citation type="journal article" date="2018" name="Microb. Genom.">
        <title>Expanding an expanded genome: long-read sequencing of Trypanosoma cruzi.</title>
        <authorList>
            <person name="Berna L."/>
            <person name="Rodriguez M."/>
            <person name="Chiribao M.L."/>
            <person name="Parodi-Talice A."/>
            <person name="Pita S."/>
            <person name="Rijo G."/>
            <person name="Alvarez-Valin F."/>
            <person name="Robello C."/>
        </authorList>
    </citation>
    <scope>NUCLEOTIDE SEQUENCE [LARGE SCALE GENOMIC DNA]</scope>
    <source>
        <strain evidence="2 3">TCC</strain>
    </source>
</reference>
<accession>A0A2V2WCU0</accession>
<dbReference type="Pfam" id="PF12775">
    <property type="entry name" value="AAA_7"/>
    <property type="match status" value="1"/>
</dbReference>
<evidence type="ECO:0000313" key="3">
    <source>
        <dbReference type="Proteomes" id="UP000246078"/>
    </source>
</evidence>
<protein>
    <submittedName>
        <fullName evidence="2">Putative dynein heavy chain</fullName>
    </submittedName>
</protein>
<dbReference type="SUPFAM" id="SSF52540">
    <property type="entry name" value="P-loop containing nucleoside triphosphate hydrolases"/>
    <property type="match status" value="1"/>
</dbReference>
<dbReference type="VEuPathDB" id="TriTrypDB:TcCLB.474341.9"/>
<dbReference type="Pfam" id="PF17857">
    <property type="entry name" value="AAA_lid_1"/>
    <property type="match status" value="1"/>
</dbReference>
<dbReference type="GO" id="GO:0005858">
    <property type="term" value="C:axonemal dynein complex"/>
    <property type="evidence" value="ECO:0007669"/>
    <property type="project" value="TreeGrafter"/>
</dbReference>
<sequence>MTEKRMGSTFGPKNCEMLTVFIDDINMPEINEWGDQITNEIVRQVVESSMVYDLGLAGRRKELRGLVYMAAMSHPSGGKNDIPNRLKRHFSVFNVPLPEESSVQQIFGVIFESRFCNDNYARGVQDIAKMLTQMSISFWRAIGKRMLPTPDKFHYFFNLRDLSRITQGVMMAGMFNDPDRPEKKRLPANHGRRSPMPCLWCGYGSMSALASSVTN</sequence>
<dbReference type="PANTHER" id="PTHR46532">
    <property type="entry name" value="MALE FERTILITY FACTOR KL5"/>
    <property type="match status" value="1"/>
</dbReference>
<organism evidence="2 3">
    <name type="scientific">Trypanosoma cruzi</name>
    <dbReference type="NCBI Taxonomy" id="5693"/>
    <lineage>
        <taxon>Eukaryota</taxon>
        <taxon>Discoba</taxon>
        <taxon>Euglenozoa</taxon>
        <taxon>Kinetoplastea</taxon>
        <taxon>Metakinetoplastina</taxon>
        <taxon>Trypanosomatida</taxon>
        <taxon>Trypanosomatidae</taxon>
        <taxon>Trypanosoma</taxon>
        <taxon>Schizotrypanum</taxon>
    </lineage>
</organism>
<dbReference type="GO" id="GO:0045505">
    <property type="term" value="F:dynein intermediate chain binding"/>
    <property type="evidence" value="ECO:0007669"/>
    <property type="project" value="InterPro"/>
</dbReference>
<name>A0A2V2WCU0_TRYCR</name>
<dbReference type="GO" id="GO:0051959">
    <property type="term" value="F:dynein light intermediate chain binding"/>
    <property type="evidence" value="ECO:0007669"/>
    <property type="project" value="InterPro"/>
</dbReference>
<evidence type="ECO:0000313" key="2">
    <source>
        <dbReference type="EMBL" id="PWV05593.1"/>
    </source>
</evidence>
<dbReference type="Proteomes" id="UP000246078">
    <property type="component" value="Unassembled WGS sequence"/>
</dbReference>